<gene>
    <name evidence="1" type="ORF">LMTR13_07825</name>
</gene>
<reference evidence="1 2" key="1">
    <citation type="submission" date="2016-07" db="EMBL/GenBank/DDBJ databases">
        <title>Complete genome sequence of Bradyrhizobium icense LMTR 13T, a potential inoculant strain isolated from lima bean (Phaseolus lunatus) in Peru.</title>
        <authorList>
            <person name="Ormeno-Orrillo E."/>
            <person name="Duran D."/>
            <person name="Rogel M.A."/>
            <person name="Rey L."/>
            <person name="Imperial J."/>
            <person name="Ruiz-Argueso T."/>
            <person name="Martinez-Romero E."/>
        </authorList>
    </citation>
    <scope>NUCLEOTIDE SEQUENCE [LARGE SCALE GENOMIC DNA]</scope>
    <source>
        <strain evidence="1 2">LMTR 13</strain>
    </source>
</reference>
<accession>A0A1B1UBF4</accession>
<dbReference type="AlphaFoldDB" id="A0A1B1UBF4"/>
<dbReference type="KEGG" id="bic:LMTR13_07825"/>
<protein>
    <submittedName>
        <fullName evidence="1">Uncharacterized protein</fullName>
    </submittedName>
</protein>
<name>A0A1B1UBF4_9BRAD</name>
<keyword evidence="2" id="KW-1185">Reference proteome</keyword>
<dbReference type="EMBL" id="CP016428">
    <property type="protein sequence ID" value="ANW00108.1"/>
    <property type="molecule type" value="Genomic_DNA"/>
</dbReference>
<proteinExistence type="predicted"/>
<dbReference type="Proteomes" id="UP000092839">
    <property type="component" value="Chromosome"/>
</dbReference>
<sequence>MGKPEEPYILMVVVTYTESGSGLHGDLHVRPIAGQSIPQHLRVRFPKALRRAYPRGTRFLVYAKLTDREGGNDFVHTNHAWDVEVLGMPPAGDDMKYTK</sequence>
<evidence type="ECO:0000313" key="1">
    <source>
        <dbReference type="EMBL" id="ANW00108.1"/>
    </source>
</evidence>
<dbReference type="OrthoDB" id="1260906at2"/>
<organism evidence="1 2">
    <name type="scientific">Bradyrhizobium icense</name>
    <dbReference type="NCBI Taxonomy" id="1274631"/>
    <lineage>
        <taxon>Bacteria</taxon>
        <taxon>Pseudomonadati</taxon>
        <taxon>Pseudomonadota</taxon>
        <taxon>Alphaproteobacteria</taxon>
        <taxon>Hyphomicrobiales</taxon>
        <taxon>Nitrobacteraceae</taxon>
        <taxon>Bradyrhizobium</taxon>
    </lineage>
</organism>
<dbReference type="RefSeq" id="WP_065727394.1">
    <property type="nucleotide sequence ID" value="NZ_CP016428.1"/>
</dbReference>
<evidence type="ECO:0000313" key="2">
    <source>
        <dbReference type="Proteomes" id="UP000092839"/>
    </source>
</evidence>